<organism evidence="12 13">
    <name type="scientific">Tomitella cavernea</name>
    <dbReference type="NCBI Taxonomy" id="1387982"/>
    <lineage>
        <taxon>Bacteria</taxon>
        <taxon>Bacillati</taxon>
        <taxon>Actinomycetota</taxon>
        <taxon>Actinomycetes</taxon>
        <taxon>Mycobacteriales</taxon>
        <taxon>Tomitella</taxon>
    </lineage>
</organism>
<dbReference type="SUPFAM" id="SSF51905">
    <property type="entry name" value="FAD/NAD(P)-binding domain"/>
    <property type="match status" value="1"/>
</dbReference>
<dbReference type="InterPro" id="IPR051793">
    <property type="entry name" value="NADH:flavin_oxidoreductase"/>
</dbReference>
<dbReference type="Proteomes" id="UP001500839">
    <property type="component" value="Unassembled WGS sequence"/>
</dbReference>
<evidence type="ECO:0000313" key="12">
    <source>
        <dbReference type="EMBL" id="GAA4823589.1"/>
    </source>
</evidence>
<comment type="similarity">
    <text evidence="3">In the N-terminal section; belongs to the NADH:flavin oxidoreductase/NADH oxidase family.</text>
</comment>
<evidence type="ECO:0000256" key="2">
    <source>
        <dbReference type="ARBA" id="ARBA00001966"/>
    </source>
</evidence>
<keyword evidence="6" id="KW-0479">Metal-binding</keyword>
<evidence type="ECO:0000256" key="9">
    <source>
        <dbReference type="ARBA" id="ARBA00023014"/>
    </source>
</evidence>
<dbReference type="Pfam" id="PF07992">
    <property type="entry name" value="Pyr_redox_2"/>
    <property type="match status" value="2"/>
</dbReference>
<dbReference type="InterPro" id="IPR023753">
    <property type="entry name" value="FAD/NAD-binding_dom"/>
</dbReference>
<dbReference type="PRINTS" id="PR00368">
    <property type="entry name" value="FADPNR"/>
</dbReference>
<name>A0ABP9D0D8_9ACTN</name>
<dbReference type="EMBL" id="BAABKQ010000001">
    <property type="protein sequence ID" value="GAA4823589.1"/>
    <property type="molecule type" value="Genomic_DNA"/>
</dbReference>
<keyword evidence="9" id="KW-0411">Iron-sulfur</keyword>
<sequence length="764" mass="81312">MTDGGPAARGGCRLRAARTHRGPGPSVFLVIENLLILAGRCAYSLIVATKTQTYTHLLSPGRIGPVQLNNRVMMSAMDMNLSADGVVEREDIDHFVARAAGGTGMIITGCCSVGYPVGSTSKKEPGLSDDKFIPGLTALADAVHETGNKLCIQMVHHGKVARIDTVDDRPLQVPSTPRQKMDLSALADNTPGELAKMAAVTGGKQASYHEVTVEEIAEITRLYADAARRVRTSGADAVEIHCAHGYILSGFLSRADNFRTDEYGGSLENRARFACEVIAAVKEAVGEDLAILVRVSGREFGGTEEPNALSTAEATAAAQMFEKAGADAIDVTGWGRNPFSNFTDGPLPDQVGAYVDLAAAVKQAVTIPVVTVGRVLPEVGEQAIAEGKADYVAMGRQLLADPDLVNKLRAGTPERVRPCINCYVCVQENFWDATPLCAVNPALGNETLLPFPTAKTGKRIVVVGAGPAGLETARIATERGHRVTVLDKTDRLGGTLWFSALTTPANYPLLEWLKNETARLGVDIRLNTEATPELISSLRPDTVVLATGALRDRPQIPGGDLPHVHTGDTMRALMTGVGDTAGQSWYLRAAGKLGKLSGITKSPRLIREVTKKFLPMGKDVVVIGGSLVGLELAEFLAERGRRVTLLHDEQQLGLPMALPRRWTAVRHTTEAGVTIHRNAEATRITADRVEFDVAVKDRKGKTTETKTMSAPASMVIYALGTDAAAPLEQQLAGVIDNVRVVGDAGSVDYIEGAIHTAWKAAAGL</sequence>
<keyword evidence="5" id="KW-0288">FMN</keyword>
<accession>A0ABP9D0D8</accession>
<dbReference type="PRINTS" id="PR00411">
    <property type="entry name" value="PNDRDTASEI"/>
</dbReference>
<evidence type="ECO:0000256" key="7">
    <source>
        <dbReference type="ARBA" id="ARBA00023002"/>
    </source>
</evidence>
<gene>
    <name evidence="12" type="ORF">GCM10023353_35470</name>
</gene>
<evidence type="ECO:0000256" key="4">
    <source>
        <dbReference type="ARBA" id="ARBA00022630"/>
    </source>
</evidence>
<keyword evidence="8" id="KW-0408">Iron</keyword>
<evidence type="ECO:0000256" key="1">
    <source>
        <dbReference type="ARBA" id="ARBA00001917"/>
    </source>
</evidence>
<dbReference type="InterPro" id="IPR001155">
    <property type="entry name" value="OxRdtase_FMN_N"/>
</dbReference>
<dbReference type="PANTHER" id="PTHR42917:SF2">
    <property type="entry name" value="2,4-DIENOYL-COA REDUCTASE [(2E)-ENOYL-COA-PRODUCING]"/>
    <property type="match status" value="1"/>
</dbReference>
<dbReference type="InterPro" id="IPR013785">
    <property type="entry name" value="Aldolase_TIM"/>
</dbReference>
<dbReference type="InterPro" id="IPR036188">
    <property type="entry name" value="FAD/NAD-bd_sf"/>
</dbReference>
<keyword evidence="7" id="KW-0560">Oxidoreductase</keyword>
<dbReference type="Gene3D" id="3.20.20.70">
    <property type="entry name" value="Aldolase class I"/>
    <property type="match status" value="1"/>
</dbReference>
<dbReference type="SUPFAM" id="SSF51395">
    <property type="entry name" value="FMN-linked oxidoreductases"/>
    <property type="match status" value="1"/>
</dbReference>
<keyword evidence="4" id="KW-0285">Flavoprotein</keyword>
<reference evidence="13" key="1">
    <citation type="journal article" date="2019" name="Int. J. Syst. Evol. Microbiol.">
        <title>The Global Catalogue of Microorganisms (GCM) 10K type strain sequencing project: providing services to taxonomists for standard genome sequencing and annotation.</title>
        <authorList>
            <consortium name="The Broad Institute Genomics Platform"/>
            <consortium name="The Broad Institute Genome Sequencing Center for Infectious Disease"/>
            <person name="Wu L."/>
            <person name="Ma J."/>
        </authorList>
    </citation>
    <scope>NUCLEOTIDE SEQUENCE [LARGE SCALE GENOMIC DNA]</scope>
    <source>
        <strain evidence="13">JCM 18542</strain>
    </source>
</reference>
<evidence type="ECO:0000256" key="5">
    <source>
        <dbReference type="ARBA" id="ARBA00022643"/>
    </source>
</evidence>
<keyword evidence="13" id="KW-1185">Reference proteome</keyword>
<feature type="domain" description="NADH:flavin oxidoreductase/NADH oxidase N-terminal" evidence="10">
    <location>
        <begin position="57"/>
        <end position="413"/>
    </location>
</feature>
<evidence type="ECO:0000259" key="11">
    <source>
        <dbReference type="Pfam" id="PF07992"/>
    </source>
</evidence>
<dbReference type="Pfam" id="PF00724">
    <property type="entry name" value="Oxidored_FMN"/>
    <property type="match status" value="1"/>
</dbReference>
<proteinExistence type="inferred from homology"/>
<protein>
    <submittedName>
        <fullName evidence="12">NAD(P)/FAD-dependent oxidoreductase</fullName>
    </submittedName>
</protein>
<feature type="domain" description="FAD/NAD(P)-binding" evidence="11">
    <location>
        <begin position="540"/>
        <end position="728"/>
    </location>
</feature>
<dbReference type="Gene3D" id="3.50.50.60">
    <property type="entry name" value="FAD/NAD(P)-binding domain"/>
    <property type="match status" value="2"/>
</dbReference>
<dbReference type="Gene3D" id="3.40.50.720">
    <property type="entry name" value="NAD(P)-binding Rossmann-like Domain"/>
    <property type="match status" value="1"/>
</dbReference>
<comment type="cofactor">
    <cofactor evidence="2">
        <name>[4Fe-4S] cluster</name>
        <dbReference type="ChEBI" id="CHEBI:49883"/>
    </cofactor>
</comment>
<feature type="domain" description="FAD/NAD(P)-binding" evidence="11">
    <location>
        <begin position="454"/>
        <end position="530"/>
    </location>
</feature>
<dbReference type="CDD" id="cd02803">
    <property type="entry name" value="OYE_like_FMN_family"/>
    <property type="match status" value="1"/>
</dbReference>
<evidence type="ECO:0000256" key="3">
    <source>
        <dbReference type="ARBA" id="ARBA00011048"/>
    </source>
</evidence>
<evidence type="ECO:0000256" key="8">
    <source>
        <dbReference type="ARBA" id="ARBA00023004"/>
    </source>
</evidence>
<evidence type="ECO:0000259" key="10">
    <source>
        <dbReference type="Pfam" id="PF00724"/>
    </source>
</evidence>
<comment type="cofactor">
    <cofactor evidence="1">
        <name>FMN</name>
        <dbReference type="ChEBI" id="CHEBI:58210"/>
    </cofactor>
</comment>
<comment type="caution">
    <text evidence="12">The sequence shown here is derived from an EMBL/GenBank/DDBJ whole genome shotgun (WGS) entry which is preliminary data.</text>
</comment>
<evidence type="ECO:0000313" key="13">
    <source>
        <dbReference type="Proteomes" id="UP001500839"/>
    </source>
</evidence>
<evidence type="ECO:0000256" key="6">
    <source>
        <dbReference type="ARBA" id="ARBA00022723"/>
    </source>
</evidence>
<dbReference type="PANTHER" id="PTHR42917">
    <property type="entry name" value="2,4-DIENOYL-COA REDUCTASE"/>
    <property type="match status" value="1"/>
</dbReference>